<keyword evidence="2" id="KW-0732">Signal</keyword>
<evidence type="ECO:0008006" key="5">
    <source>
        <dbReference type="Google" id="ProtNLM"/>
    </source>
</evidence>
<evidence type="ECO:0000313" key="4">
    <source>
        <dbReference type="Proteomes" id="UP000632222"/>
    </source>
</evidence>
<comment type="caution">
    <text evidence="3">The sequence shown here is derived from an EMBL/GenBank/DDBJ whole genome shotgun (WGS) entry which is preliminary data.</text>
</comment>
<dbReference type="Proteomes" id="UP000632222">
    <property type="component" value="Unassembled WGS sequence"/>
</dbReference>
<feature type="signal peptide" evidence="2">
    <location>
        <begin position="1"/>
        <end position="26"/>
    </location>
</feature>
<dbReference type="EMBL" id="BMOD01000002">
    <property type="protein sequence ID" value="GGJ25650.1"/>
    <property type="molecule type" value="Genomic_DNA"/>
</dbReference>
<organism evidence="3 4">
    <name type="scientific">Deinococcus roseus</name>
    <dbReference type="NCBI Taxonomy" id="392414"/>
    <lineage>
        <taxon>Bacteria</taxon>
        <taxon>Thermotogati</taxon>
        <taxon>Deinococcota</taxon>
        <taxon>Deinococci</taxon>
        <taxon>Deinococcales</taxon>
        <taxon>Deinococcaceae</taxon>
        <taxon>Deinococcus</taxon>
    </lineage>
</organism>
<keyword evidence="1" id="KW-0812">Transmembrane</keyword>
<dbReference type="Pfam" id="PF09935">
    <property type="entry name" value="DUF2167"/>
    <property type="match status" value="1"/>
</dbReference>
<proteinExistence type="predicted"/>
<protein>
    <recommendedName>
        <fullName evidence="5">DUF2167 domain-containing protein</fullName>
    </recommendedName>
</protein>
<sequence>MEKTMKKALFLNISLLGLSFSQLAFAQQDTFDPVKFEQGLHYQHGQVSLLDQKVNLQIPADLRYLDAADAQKLLEEGWGNPTDTEVLGMLIPANTSPMSKTGWGVVITYQEDGHISDKDARRINYKNLLTDMQREVSSNNKARQDAGYPTIELIGWATMPKYDDLTHKMYWAKELSFGGDINHTLNYDVRVLGRTGVLNLNAVADMSQLDQIRDALPGMLEGVAFTPGNRYEDFQAGKDKLAEYGLAALVAGGLGAAAAKTGFLTVILLLLKKFFVVVIAALVGLFRLFTGRNQKA</sequence>
<evidence type="ECO:0000256" key="1">
    <source>
        <dbReference type="SAM" id="Phobius"/>
    </source>
</evidence>
<name>A0ABQ2CXF6_9DEIO</name>
<evidence type="ECO:0000256" key="2">
    <source>
        <dbReference type="SAM" id="SignalP"/>
    </source>
</evidence>
<keyword evidence="1" id="KW-1133">Transmembrane helix</keyword>
<reference evidence="4" key="1">
    <citation type="journal article" date="2019" name="Int. J. Syst. Evol. Microbiol.">
        <title>The Global Catalogue of Microorganisms (GCM) 10K type strain sequencing project: providing services to taxonomists for standard genome sequencing and annotation.</title>
        <authorList>
            <consortium name="The Broad Institute Genomics Platform"/>
            <consortium name="The Broad Institute Genome Sequencing Center for Infectious Disease"/>
            <person name="Wu L."/>
            <person name="Ma J."/>
        </authorList>
    </citation>
    <scope>NUCLEOTIDE SEQUENCE [LARGE SCALE GENOMIC DNA]</scope>
    <source>
        <strain evidence="4">JCM 14370</strain>
    </source>
</reference>
<keyword evidence="1" id="KW-0472">Membrane</keyword>
<accession>A0ABQ2CXF6</accession>
<feature type="chain" id="PRO_5046616157" description="DUF2167 domain-containing protein" evidence="2">
    <location>
        <begin position="27"/>
        <end position="296"/>
    </location>
</feature>
<gene>
    <name evidence="3" type="ORF">GCM10008938_09720</name>
</gene>
<keyword evidence="4" id="KW-1185">Reference proteome</keyword>
<evidence type="ECO:0000313" key="3">
    <source>
        <dbReference type="EMBL" id="GGJ25650.1"/>
    </source>
</evidence>
<feature type="transmembrane region" description="Helical" evidence="1">
    <location>
        <begin position="263"/>
        <end position="289"/>
    </location>
</feature>
<dbReference type="InterPro" id="IPR018682">
    <property type="entry name" value="DUF2167_membr"/>
</dbReference>